<dbReference type="PANTHER" id="PTHR30483:SF6">
    <property type="entry name" value="PERIPLASMIC BINDING PROTEIN OF ABC TRANSPORTER FOR NATURAL AMINO ACIDS"/>
    <property type="match status" value="1"/>
</dbReference>
<protein>
    <submittedName>
        <fullName evidence="4">ABC transporter substrate-binding protein</fullName>
    </submittedName>
</protein>
<sequence>MLAAVLVTGCAAIARGPSVPGSAGSSQRTVKIVLLESFSGDRAAVGRRAENSLRVQADLLNARGGLLGRHLEVVAADDESNATKARELAREQLTDGQVQLVVGPGTSATFDAVKPLLRQAQLPNCVTAAADATMAAAPFSFRAAPSDRDRLASLISYLRRSHPDVRSIGLIDSGEQPARFGDDLLAAQAGGSGLAYVGRASPGPGDPDAAAAVQLLTSRGAQAAFVSGPP</sequence>
<gene>
    <name evidence="4" type="ORF">JF922_26280</name>
</gene>
<dbReference type="Proteomes" id="UP000612893">
    <property type="component" value="Unassembled WGS sequence"/>
</dbReference>
<dbReference type="InterPro" id="IPR028081">
    <property type="entry name" value="Leu-bd"/>
</dbReference>
<feature type="non-terminal residue" evidence="4">
    <location>
        <position position="230"/>
    </location>
</feature>
<accession>A0A934KB30</accession>
<dbReference type="InterPro" id="IPR028082">
    <property type="entry name" value="Peripla_BP_I"/>
</dbReference>
<organism evidence="4 5">
    <name type="scientific">Candidatus Nephthysia bennettiae</name>
    <dbReference type="NCBI Taxonomy" id="3127016"/>
    <lineage>
        <taxon>Bacteria</taxon>
        <taxon>Bacillati</taxon>
        <taxon>Candidatus Dormiibacterota</taxon>
        <taxon>Candidatus Dormibacteria</taxon>
        <taxon>Candidatus Dormibacterales</taxon>
        <taxon>Candidatus Dormibacteraceae</taxon>
        <taxon>Candidatus Nephthysia</taxon>
    </lineage>
</organism>
<dbReference type="Gene3D" id="3.40.50.2300">
    <property type="match status" value="1"/>
</dbReference>
<dbReference type="EMBL" id="JAEKNR010000253">
    <property type="protein sequence ID" value="MBJ7601570.1"/>
    <property type="molecule type" value="Genomic_DNA"/>
</dbReference>
<dbReference type="SUPFAM" id="SSF53822">
    <property type="entry name" value="Periplasmic binding protein-like I"/>
    <property type="match status" value="1"/>
</dbReference>
<name>A0A934KB30_9BACT</name>
<evidence type="ECO:0000313" key="5">
    <source>
        <dbReference type="Proteomes" id="UP000612893"/>
    </source>
</evidence>
<dbReference type="Pfam" id="PF13458">
    <property type="entry name" value="Peripla_BP_6"/>
    <property type="match status" value="1"/>
</dbReference>
<proteinExistence type="inferred from homology"/>
<dbReference type="InterPro" id="IPR051010">
    <property type="entry name" value="BCAA_transport"/>
</dbReference>
<evidence type="ECO:0000313" key="4">
    <source>
        <dbReference type="EMBL" id="MBJ7601570.1"/>
    </source>
</evidence>
<evidence type="ECO:0000256" key="1">
    <source>
        <dbReference type="ARBA" id="ARBA00010062"/>
    </source>
</evidence>
<dbReference type="RefSeq" id="WP_338205850.1">
    <property type="nucleotide sequence ID" value="NZ_JAEKNR010000253.1"/>
</dbReference>
<feature type="domain" description="Leucine-binding protein" evidence="3">
    <location>
        <begin position="29"/>
        <end position="227"/>
    </location>
</feature>
<comment type="similarity">
    <text evidence="1">Belongs to the leucine-binding protein family.</text>
</comment>
<keyword evidence="2" id="KW-0732">Signal</keyword>
<dbReference type="AlphaFoldDB" id="A0A934KB30"/>
<dbReference type="PANTHER" id="PTHR30483">
    <property type="entry name" value="LEUCINE-SPECIFIC-BINDING PROTEIN"/>
    <property type="match status" value="1"/>
</dbReference>
<comment type="caution">
    <text evidence="4">The sequence shown here is derived from an EMBL/GenBank/DDBJ whole genome shotgun (WGS) entry which is preliminary data.</text>
</comment>
<evidence type="ECO:0000259" key="3">
    <source>
        <dbReference type="Pfam" id="PF13458"/>
    </source>
</evidence>
<evidence type="ECO:0000256" key="2">
    <source>
        <dbReference type="ARBA" id="ARBA00022729"/>
    </source>
</evidence>
<reference evidence="4" key="1">
    <citation type="submission" date="2020-10" db="EMBL/GenBank/DDBJ databases">
        <title>Ca. Dormibacterota MAGs.</title>
        <authorList>
            <person name="Montgomery K."/>
        </authorList>
    </citation>
    <scope>NUCLEOTIDE SEQUENCE [LARGE SCALE GENOMIC DNA]</scope>
    <source>
        <strain evidence="4">SC8812_S17_10</strain>
    </source>
</reference>
<keyword evidence="5" id="KW-1185">Reference proteome</keyword>